<dbReference type="Proteomes" id="UP000799118">
    <property type="component" value="Unassembled WGS sequence"/>
</dbReference>
<evidence type="ECO:0000256" key="4">
    <source>
        <dbReference type="ARBA" id="ARBA00022833"/>
    </source>
</evidence>
<comment type="subcellular location">
    <subcellularLocation>
        <location evidence="1">Nucleus</location>
    </subcellularLocation>
</comment>
<evidence type="ECO:0000256" key="1">
    <source>
        <dbReference type="ARBA" id="ARBA00004123"/>
    </source>
</evidence>
<keyword evidence="3" id="KW-0863">Zinc-finger</keyword>
<reference evidence="6" key="1">
    <citation type="journal article" date="2019" name="Environ. Microbiol.">
        <title>Fungal ecological strategies reflected in gene transcription - a case study of two litter decomposers.</title>
        <authorList>
            <person name="Barbi F."/>
            <person name="Kohler A."/>
            <person name="Barry K."/>
            <person name="Baskaran P."/>
            <person name="Daum C."/>
            <person name="Fauchery L."/>
            <person name="Ihrmark K."/>
            <person name="Kuo A."/>
            <person name="LaButti K."/>
            <person name="Lipzen A."/>
            <person name="Morin E."/>
            <person name="Grigoriev I.V."/>
            <person name="Henrissat B."/>
            <person name="Lindahl B."/>
            <person name="Martin F."/>
        </authorList>
    </citation>
    <scope>NUCLEOTIDE SEQUENCE</scope>
    <source>
        <strain evidence="6">JB14</strain>
    </source>
</reference>
<keyword evidence="2" id="KW-0479">Metal-binding</keyword>
<dbReference type="InterPro" id="IPR052035">
    <property type="entry name" value="ZnF_BED_domain_contain"/>
</dbReference>
<organism evidence="6 7">
    <name type="scientific">Gymnopus androsaceus JB14</name>
    <dbReference type="NCBI Taxonomy" id="1447944"/>
    <lineage>
        <taxon>Eukaryota</taxon>
        <taxon>Fungi</taxon>
        <taxon>Dikarya</taxon>
        <taxon>Basidiomycota</taxon>
        <taxon>Agaricomycotina</taxon>
        <taxon>Agaricomycetes</taxon>
        <taxon>Agaricomycetidae</taxon>
        <taxon>Agaricales</taxon>
        <taxon>Marasmiineae</taxon>
        <taxon>Omphalotaceae</taxon>
        <taxon>Gymnopus</taxon>
    </lineage>
</organism>
<dbReference type="GO" id="GO:0008270">
    <property type="term" value="F:zinc ion binding"/>
    <property type="evidence" value="ECO:0007669"/>
    <property type="project" value="UniProtKB-KW"/>
</dbReference>
<dbReference type="OrthoDB" id="1607513at2759"/>
<protein>
    <recommendedName>
        <fullName evidence="8">HAT C-terminal dimerisation domain-containing protein</fullName>
    </recommendedName>
</protein>
<keyword evidence="4" id="KW-0862">Zinc</keyword>
<dbReference type="PANTHER" id="PTHR46481:SF10">
    <property type="entry name" value="ZINC FINGER BED DOMAIN-CONTAINING PROTEIN 39"/>
    <property type="match status" value="1"/>
</dbReference>
<dbReference type="EMBL" id="ML769554">
    <property type="protein sequence ID" value="KAE9394221.1"/>
    <property type="molecule type" value="Genomic_DNA"/>
</dbReference>
<dbReference type="PANTHER" id="PTHR46481">
    <property type="entry name" value="ZINC FINGER BED DOMAIN-CONTAINING PROTEIN 4"/>
    <property type="match status" value="1"/>
</dbReference>
<gene>
    <name evidence="6" type="ORF">BT96DRAFT_196405</name>
</gene>
<evidence type="ECO:0000313" key="7">
    <source>
        <dbReference type="Proteomes" id="UP000799118"/>
    </source>
</evidence>
<dbReference type="GO" id="GO:0005634">
    <property type="term" value="C:nucleus"/>
    <property type="evidence" value="ECO:0007669"/>
    <property type="project" value="UniProtKB-SubCell"/>
</dbReference>
<evidence type="ECO:0000256" key="2">
    <source>
        <dbReference type="ARBA" id="ARBA00022723"/>
    </source>
</evidence>
<keyword evidence="7" id="KW-1185">Reference proteome</keyword>
<keyword evidence="5" id="KW-0539">Nucleus</keyword>
<evidence type="ECO:0000256" key="5">
    <source>
        <dbReference type="ARBA" id="ARBA00023242"/>
    </source>
</evidence>
<evidence type="ECO:0000313" key="6">
    <source>
        <dbReference type="EMBL" id="KAE9394221.1"/>
    </source>
</evidence>
<proteinExistence type="predicted"/>
<accession>A0A6A4H821</accession>
<evidence type="ECO:0008006" key="8">
    <source>
        <dbReference type="Google" id="ProtNLM"/>
    </source>
</evidence>
<name>A0A6A4H821_9AGAR</name>
<evidence type="ECO:0000256" key="3">
    <source>
        <dbReference type="ARBA" id="ARBA00022771"/>
    </source>
</evidence>
<sequence>MKNSVGTACMCAEEGCLFNTVAGCCYKWLQCEGQPDRYVPPRQQVLKEVWKLYGKSKEKLATELQAYDSEHCIALDCWTSPNHQPWMSINISRLRKHDNGKEEPVNHLLDFIELPCSHSGLNMAKCVEHVLKEYGIQDKVSLALYMEQQTDTYLPRS</sequence>
<dbReference type="AlphaFoldDB" id="A0A6A4H821"/>